<reference evidence="1 2" key="1">
    <citation type="submission" date="2024-09" db="EMBL/GenBank/DDBJ databases">
        <title>The Natural Products Discovery Center: Release of the First 8490 Sequenced Strains for Exploring Actinobacteria Biosynthetic Diversity.</title>
        <authorList>
            <person name="Kalkreuter E."/>
            <person name="Kautsar S.A."/>
            <person name="Yang D."/>
            <person name="Bader C.D."/>
            <person name="Teijaro C.N."/>
            <person name="Fluegel L."/>
            <person name="Davis C.M."/>
            <person name="Simpson J.R."/>
            <person name="Lauterbach L."/>
            <person name="Steele A.D."/>
            <person name="Gui C."/>
            <person name="Meng S."/>
            <person name="Li G."/>
            <person name="Viehrig K."/>
            <person name="Ye F."/>
            <person name="Su P."/>
            <person name="Kiefer A.F."/>
            <person name="Nichols A."/>
            <person name="Cepeda A.J."/>
            <person name="Yan W."/>
            <person name="Fan B."/>
            <person name="Jiang Y."/>
            <person name="Adhikari A."/>
            <person name="Zheng C.-J."/>
            <person name="Schuster L."/>
            <person name="Cowan T.M."/>
            <person name="Smanski M.J."/>
            <person name="Chevrette M.G."/>
            <person name="De Carvalho L.P.S."/>
            <person name="Shen B."/>
        </authorList>
    </citation>
    <scope>NUCLEOTIDE SEQUENCE [LARGE SCALE GENOMIC DNA]</scope>
    <source>
        <strain evidence="1 2">NPDC058584</strain>
    </source>
</reference>
<gene>
    <name evidence="1" type="ORF">ACFWR3_38955</name>
</gene>
<sequence>LADLFRTWCKLRGTDSEGEVSGAALVEAVEDMFGALGLDVGGPKVQVDMPSDHSVFTVFGLSCDHSDELYVAGVLPGDHAASVAALGSSEDHFGRYAHTFTAESADDAADHARAGVEEGDAAGVTDRIFV</sequence>
<evidence type="ECO:0000313" key="2">
    <source>
        <dbReference type="Proteomes" id="UP001598300"/>
    </source>
</evidence>
<evidence type="ECO:0000313" key="1">
    <source>
        <dbReference type="EMBL" id="MFD3962053.1"/>
    </source>
</evidence>
<dbReference type="Proteomes" id="UP001598300">
    <property type="component" value="Unassembled WGS sequence"/>
</dbReference>
<keyword evidence="2" id="KW-1185">Reference proteome</keyword>
<accession>A0ABW6EFW6</accession>
<organism evidence="1 2">
    <name type="scientific">Streptomyces bacillaris</name>
    <dbReference type="NCBI Taxonomy" id="68179"/>
    <lineage>
        <taxon>Bacteria</taxon>
        <taxon>Bacillati</taxon>
        <taxon>Actinomycetota</taxon>
        <taxon>Actinomycetes</taxon>
        <taxon>Kitasatosporales</taxon>
        <taxon>Streptomycetaceae</taxon>
        <taxon>Streptomyces</taxon>
    </lineage>
</organism>
<comment type="caution">
    <text evidence="1">The sequence shown here is derived from an EMBL/GenBank/DDBJ whole genome shotgun (WGS) entry which is preliminary data.</text>
</comment>
<protein>
    <submittedName>
        <fullName evidence="1">Uncharacterized protein</fullName>
    </submittedName>
</protein>
<proteinExistence type="predicted"/>
<name>A0ABW6EFW6_9ACTN</name>
<dbReference type="EMBL" id="JBHXPM010000092">
    <property type="protein sequence ID" value="MFD3962053.1"/>
    <property type="molecule type" value="Genomic_DNA"/>
</dbReference>
<feature type="non-terminal residue" evidence="1">
    <location>
        <position position="1"/>
    </location>
</feature>
<dbReference type="RefSeq" id="WP_381302713.1">
    <property type="nucleotide sequence ID" value="NZ_JBHXPM010000092.1"/>
</dbReference>